<name>A0A9D1WAU3_9SPHI</name>
<dbReference type="AlphaFoldDB" id="A0A9D1WAU3"/>
<organism evidence="3 4">
    <name type="scientific">Candidatus Sphingobacterium stercoripullorum</name>
    <dbReference type="NCBI Taxonomy" id="2838759"/>
    <lineage>
        <taxon>Bacteria</taxon>
        <taxon>Pseudomonadati</taxon>
        <taxon>Bacteroidota</taxon>
        <taxon>Sphingobacteriia</taxon>
        <taxon>Sphingobacteriales</taxon>
        <taxon>Sphingobacteriaceae</taxon>
        <taxon>Sphingobacterium</taxon>
    </lineage>
</organism>
<keyword evidence="1" id="KW-0732">Signal</keyword>
<evidence type="ECO:0000313" key="4">
    <source>
        <dbReference type="Proteomes" id="UP000824156"/>
    </source>
</evidence>
<feature type="domain" description="3-keto-alpha-glucoside-1,2-lyase/3-keto-2-hydroxy-glucal hydratase" evidence="2">
    <location>
        <begin position="246"/>
        <end position="448"/>
    </location>
</feature>
<proteinExistence type="predicted"/>
<reference evidence="3" key="2">
    <citation type="submission" date="2021-04" db="EMBL/GenBank/DDBJ databases">
        <authorList>
            <person name="Gilroy R."/>
        </authorList>
    </citation>
    <scope>NUCLEOTIDE SEQUENCE</scope>
    <source>
        <strain evidence="3">1719</strain>
    </source>
</reference>
<feature type="chain" id="PRO_5039725170" evidence="1">
    <location>
        <begin position="26"/>
        <end position="450"/>
    </location>
</feature>
<dbReference type="PROSITE" id="PS51257">
    <property type="entry name" value="PROKAR_LIPOPROTEIN"/>
    <property type="match status" value="1"/>
</dbReference>
<dbReference type="Proteomes" id="UP000824156">
    <property type="component" value="Unassembled WGS sequence"/>
</dbReference>
<feature type="signal peptide" evidence="1">
    <location>
        <begin position="1"/>
        <end position="25"/>
    </location>
</feature>
<dbReference type="Gene3D" id="2.60.120.560">
    <property type="entry name" value="Exo-inulinase, domain 1"/>
    <property type="match status" value="2"/>
</dbReference>
<sequence>MKLLPQQAIVLLLALLIGSCTTNNSKEWDYLFNEKDLKDWHTLGGQAPFTIEDERIVATMLPQSPNSFLVTDKAYKDFILELDFKIEGNSSNSGIQIRGQKNSNADSPHEVEGLQIEIDPSSRSWTGGIYDEARRGWLYPLDLNAKSKDAYKSGEFNQLRVEAIGKEIKTWVNGVPCAYLIDTLHEEGFIGLQVHSINDPELEGKKVFFRNIRIKTENLSPSEFPPDIHIENLTPNELSPGQIDQGYKLLFDGRSTSEWQGVTSDSFPKSGWIVEQGALKIAKAPDGQTTSGGDIISKDVFSAFDLTFEFKLTNGANSGVKYLLSDQSVGFEYQILDDALHPDAKMGMDNNRTLASLYDIVPSDQNPRARKPVGQWNKGRILVTKDNTVHHYLNGYEVLSVDRDTDKFLDKVKTSKFKDRAGFTEVRESPILLQDHSDEVHFRSIRIKKL</sequence>
<accession>A0A9D1WAU3</accession>
<evidence type="ECO:0000259" key="2">
    <source>
        <dbReference type="Pfam" id="PF06439"/>
    </source>
</evidence>
<protein>
    <submittedName>
        <fullName evidence="3">DUF1080 domain-containing protein</fullName>
    </submittedName>
</protein>
<comment type="caution">
    <text evidence="3">The sequence shown here is derived from an EMBL/GenBank/DDBJ whole genome shotgun (WGS) entry which is preliminary data.</text>
</comment>
<dbReference type="EMBL" id="DXEZ01000346">
    <property type="protein sequence ID" value="HIX55805.1"/>
    <property type="molecule type" value="Genomic_DNA"/>
</dbReference>
<dbReference type="GO" id="GO:0016787">
    <property type="term" value="F:hydrolase activity"/>
    <property type="evidence" value="ECO:0007669"/>
    <property type="project" value="InterPro"/>
</dbReference>
<gene>
    <name evidence="3" type="ORF">H9853_12350</name>
</gene>
<dbReference type="Pfam" id="PF06439">
    <property type="entry name" value="3keto-disac_hyd"/>
    <property type="match status" value="2"/>
</dbReference>
<reference evidence="3" key="1">
    <citation type="journal article" date="2021" name="PeerJ">
        <title>Extensive microbial diversity within the chicken gut microbiome revealed by metagenomics and culture.</title>
        <authorList>
            <person name="Gilroy R."/>
            <person name="Ravi A."/>
            <person name="Getino M."/>
            <person name="Pursley I."/>
            <person name="Horton D.L."/>
            <person name="Alikhan N.F."/>
            <person name="Baker D."/>
            <person name="Gharbi K."/>
            <person name="Hall N."/>
            <person name="Watson M."/>
            <person name="Adriaenssens E.M."/>
            <person name="Foster-Nyarko E."/>
            <person name="Jarju S."/>
            <person name="Secka A."/>
            <person name="Antonio M."/>
            <person name="Oren A."/>
            <person name="Chaudhuri R.R."/>
            <person name="La Ragione R."/>
            <person name="Hildebrand F."/>
            <person name="Pallen M.J."/>
        </authorList>
    </citation>
    <scope>NUCLEOTIDE SEQUENCE</scope>
    <source>
        <strain evidence="3">1719</strain>
    </source>
</reference>
<feature type="domain" description="3-keto-alpha-glucoside-1,2-lyase/3-keto-2-hydroxy-glucal hydratase" evidence="2">
    <location>
        <begin position="27"/>
        <end position="215"/>
    </location>
</feature>
<evidence type="ECO:0000313" key="3">
    <source>
        <dbReference type="EMBL" id="HIX55805.1"/>
    </source>
</evidence>
<dbReference type="InterPro" id="IPR010496">
    <property type="entry name" value="AL/BT2_dom"/>
</dbReference>
<evidence type="ECO:0000256" key="1">
    <source>
        <dbReference type="SAM" id="SignalP"/>
    </source>
</evidence>